<sequence>MMGAVKRRVPGGHRCSVSFKPQLNLTGEKRTTKGSLSVLLRLAPIANRIKDGFGDITSRSSQSDSTAKPTYLLFCAAIKEMGDLKLD</sequence>
<gene>
    <name evidence="1" type="ORF">J1N35_001501</name>
</gene>
<accession>A0A9D3WKI5</accession>
<comment type="caution">
    <text evidence="1">The sequence shown here is derived from an EMBL/GenBank/DDBJ whole genome shotgun (WGS) entry which is preliminary data.</text>
</comment>
<proteinExistence type="predicted"/>
<evidence type="ECO:0000313" key="1">
    <source>
        <dbReference type="EMBL" id="KAH1130123.1"/>
    </source>
</evidence>
<keyword evidence="2" id="KW-1185">Reference proteome</keyword>
<dbReference type="AlphaFoldDB" id="A0A9D3WKI5"/>
<dbReference type="OrthoDB" id="986765at2759"/>
<name>A0A9D3WKI5_9ROSI</name>
<dbReference type="PANTHER" id="PTHR35021">
    <property type="match status" value="1"/>
</dbReference>
<dbReference type="PANTHER" id="PTHR35021:SF8">
    <property type="entry name" value="FIBER PROTEIN FB17"/>
    <property type="match status" value="1"/>
</dbReference>
<reference evidence="1 2" key="1">
    <citation type="journal article" date="2021" name="Plant Biotechnol. J.">
        <title>Multi-omics assisted identification of the key and species-specific regulatory components of drought-tolerant mechanisms in Gossypium stocksii.</title>
        <authorList>
            <person name="Yu D."/>
            <person name="Ke L."/>
            <person name="Zhang D."/>
            <person name="Wu Y."/>
            <person name="Sun Y."/>
            <person name="Mei J."/>
            <person name="Sun J."/>
            <person name="Sun Y."/>
        </authorList>
    </citation>
    <scope>NUCLEOTIDE SEQUENCE [LARGE SCALE GENOMIC DNA]</scope>
    <source>
        <strain evidence="2">cv. E1</strain>
        <tissue evidence="1">Leaf</tissue>
    </source>
</reference>
<dbReference type="Proteomes" id="UP000828251">
    <property type="component" value="Unassembled WGS sequence"/>
</dbReference>
<dbReference type="EMBL" id="JAIQCV010000001">
    <property type="protein sequence ID" value="KAH1130123.1"/>
    <property type="molecule type" value="Genomic_DNA"/>
</dbReference>
<organism evidence="1 2">
    <name type="scientific">Gossypium stocksii</name>
    <dbReference type="NCBI Taxonomy" id="47602"/>
    <lineage>
        <taxon>Eukaryota</taxon>
        <taxon>Viridiplantae</taxon>
        <taxon>Streptophyta</taxon>
        <taxon>Embryophyta</taxon>
        <taxon>Tracheophyta</taxon>
        <taxon>Spermatophyta</taxon>
        <taxon>Magnoliopsida</taxon>
        <taxon>eudicotyledons</taxon>
        <taxon>Gunneridae</taxon>
        <taxon>Pentapetalae</taxon>
        <taxon>rosids</taxon>
        <taxon>malvids</taxon>
        <taxon>Malvales</taxon>
        <taxon>Malvaceae</taxon>
        <taxon>Malvoideae</taxon>
        <taxon>Gossypium</taxon>
    </lineage>
</organism>
<evidence type="ECO:0000313" key="2">
    <source>
        <dbReference type="Proteomes" id="UP000828251"/>
    </source>
</evidence>
<protein>
    <submittedName>
        <fullName evidence="1">Uncharacterized protein</fullName>
    </submittedName>
</protein>